<gene>
    <name evidence="2" type="ORF">ASN_2331</name>
</gene>
<reference evidence="3" key="1">
    <citation type="submission" date="2014-09" db="EMBL/GenBank/DDBJ databases">
        <authorList>
            <person name="Illeghems K.G."/>
        </authorList>
    </citation>
    <scope>NUCLEOTIDE SEQUENCE [LARGE SCALE GENOMIC DNA]</scope>
    <source>
        <strain evidence="3">108B</strain>
    </source>
</reference>
<keyword evidence="3" id="KW-1185">Reference proteome</keyword>
<dbReference type="GeneID" id="34783364"/>
<dbReference type="Gene3D" id="3.10.180.10">
    <property type="entry name" value="2,3-Dihydroxybiphenyl 1,2-Dioxygenase, domain 1"/>
    <property type="match status" value="1"/>
</dbReference>
<proteinExistence type="predicted"/>
<evidence type="ECO:0000313" key="3">
    <source>
        <dbReference type="Proteomes" id="UP000056109"/>
    </source>
</evidence>
<keyword evidence="2" id="KW-0560">Oxidoreductase</keyword>
<dbReference type="GO" id="GO:0051213">
    <property type="term" value="F:dioxygenase activity"/>
    <property type="evidence" value="ECO:0007669"/>
    <property type="project" value="UniProtKB-KW"/>
</dbReference>
<dbReference type="Pfam" id="PF00903">
    <property type="entry name" value="Glyoxalase"/>
    <property type="match status" value="1"/>
</dbReference>
<dbReference type="RefSeq" id="WP_197603276.1">
    <property type="nucleotide sequence ID" value="NZ_JAIMFQ010000061.1"/>
</dbReference>
<dbReference type="EMBL" id="LN606600">
    <property type="protein sequence ID" value="CEF41624.1"/>
    <property type="molecule type" value="Genomic_DNA"/>
</dbReference>
<dbReference type="InterPro" id="IPR029068">
    <property type="entry name" value="Glyas_Bleomycin-R_OHBP_Dase"/>
</dbReference>
<name>A0A0U5F103_9PROT</name>
<dbReference type="InterPro" id="IPR004360">
    <property type="entry name" value="Glyas_Fos-R_dOase_dom"/>
</dbReference>
<organism evidence="2 3">
    <name type="scientific">Acetobacter senegalensis</name>
    <dbReference type="NCBI Taxonomy" id="446692"/>
    <lineage>
        <taxon>Bacteria</taxon>
        <taxon>Pseudomonadati</taxon>
        <taxon>Pseudomonadota</taxon>
        <taxon>Alphaproteobacteria</taxon>
        <taxon>Acetobacterales</taxon>
        <taxon>Acetobacteraceae</taxon>
        <taxon>Acetobacter</taxon>
    </lineage>
</organism>
<sequence>MPDLKRSVDTPMASADKFQPMHNIFCDDVEKQKQFYAAILGWDDIPDASSPIYRVLQGNGFQLAFNGVPAYELLGLKDRERRRTPTSSTGTMVTFVVEDWATVDEIAHKVPELGGSIVKGPFATYYGQWQLVFNDPEFNIARITAMTIPEGAEIPVVNFD</sequence>
<keyword evidence="2" id="KW-0223">Dioxygenase</keyword>
<feature type="domain" description="Glyoxalase/fosfomycin resistance/dioxygenase" evidence="1">
    <location>
        <begin position="24"/>
        <end position="137"/>
    </location>
</feature>
<dbReference type="KEGG" id="asz:ASN_2331"/>
<dbReference type="SUPFAM" id="SSF54593">
    <property type="entry name" value="Glyoxalase/Bleomycin resistance protein/Dihydroxybiphenyl dioxygenase"/>
    <property type="match status" value="1"/>
</dbReference>
<dbReference type="Proteomes" id="UP000056109">
    <property type="component" value="Chromosome I"/>
</dbReference>
<dbReference type="PATRIC" id="fig|446692.3.peg.2417"/>
<evidence type="ECO:0000313" key="2">
    <source>
        <dbReference type="EMBL" id="CEF41624.1"/>
    </source>
</evidence>
<dbReference type="AlphaFoldDB" id="A0A0U5F103"/>
<accession>A0A0U5F103</accession>
<protein>
    <submittedName>
        <fullName evidence="2">Glyoxalase/bleomycin resistance protein/dioxygenase</fullName>
    </submittedName>
</protein>
<evidence type="ECO:0000259" key="1">
    <source>
        <dbReference type="Pfam" id="PF00903"/>
    </source>
</evidence>